<dbReference type="PROSITE" id="PS50297">
    <property type="entry name" value="ANK_REP_REGION"/>
    <property type="match status" value="1"/>
</dbReference>
<dbReference type="Gene3D" id="1.25.40.20">
    <property type="entry name" value="Ankyrin repeat-containing domain"/>
    <property type="match status" value="1"/>
</dbReference>
<dbReference type="EMBL" id="MBAD02002292">
    <property type="protein sequence ID" value="RLN48541.1"/>
    <property type="molecule type" value="Genomic_DNA"/>
</dbReference>
<gene>
    <name evidence="2" type="ORF">BBJ29_003581</name>
    <name evidence="3" type="ORF">BBP00_00002688</name>
</gene>
<dbReference type="PROSITE" id="PS50088">
    <property type="entry name" value="ANK_REPEAT"/>
    <property type="match status" value="1"/>
</dbReference>
<evidence type="ECO:0000313" key="4">
    <source>
        <dbReference type="Proteomes" id="UP000277300"/>
    </source>
</evidence>
<dbReference type="Pfam" id="PF00023">
    <property type="entry name" value="Ank"/>
    <property type="match status" value="1"/>
</dbReference>
<dbReference type="EMBL" id="MBDO02000049">
    <property type="protein sequence ID" value="RLN65696.1"/>
    <property type="molecule type" value="Genomic_DNA"/>
</dbReference>
<evidence type="ECO:0000313" key="2">
    <source>
        <dbReference type="EMBL" id="RLN48541.1"/>
    </source>
</evidence>
<dbReference type="InterPro" id="IPR036770">
    <property type="entry name" value="Ankyrin_rpt-contain_sf"/>
</dbReference>
<name>A0A3F2RYA4_9STRA</name>
<dbReference type="Proteomes" id="UP000284657">
    <property type="component" value="Unassembled WGS sequence"/>
</dbReference>
<feature type="repeat" description="ANK" evidence="1">
    <location>
        <begin position="74"/>
        <end position="106"/>
    </location>
</feature>
<dbReference type="OrthoDB" id="194358at2759"/>
<dbReference type="SMART" id="SM00248">
    <property type="entry name" value="ANK"/>
    <property type="match status" value="1"/>
</dbReference>
<evidence type="ECO:0000313" key="3">
    <source>
        <dbReference type="EMBL" id="RLN65696.1"/>
    </source>
</evidence>
<sequence>MSNARSPPLCRSNVLWWSRTYGYDKKHRGQCTPPIENPTPVASSAHEQLYRFIRDNQVDRVQRFVDEHPSAVFTKRTPLFVASFFGRHEIVKLLLRRGADKDLPCDGVRPIDVAGYAAVDPVDRMKVQSLLHGNSCPQVIVRLDERRGAVSSADSTSETRAFRLQIHFSERVDEFTMEDIATSEGCVVSAFSMLRGDLYLATVQLFPGVSAARVEVLAGVARRHQTAGVRCIFNASSGPFHVEAV</sequence>
<evidence type="ECO:0000313" key="5">
    <source>
        <dbReference type="Proteomes" id="UP000284657"/>
    </source>
</evidence>
<evidence type="ECO:0000256" key="1">
    <source>
        <dbReference type="PROSITE-ProRule" id="PRU00023"/>
    </source>
</evidence>
<reference evidence="4 5" key="1">
    <citation type="submission" date="2018-07" db="EMBL/GenBank/DDBJ databases">
        <title>Genome sequencing of oomycete isolates from Chile give support for New Zealand origin for Phytophthora kernoviae and make available the first Nothophytophthora sp. genome.</title>
        <authorList>
            <person name="Studholme D.J."/>
            <person name="Sanfuentes E."/>
            <person name="Panda P."/>
            <person name="Hill R."/>
            <person name="Sambles C."/>
            <person name="Grant M."/>
            <person name="Williams N.M."/>
            <person name="Mcdougal R.L."/>
        </authorList>
    </citation>
    <scope>NUCLEOTIDE SEQUENCE [LARGE SCALE GENOMIC DNA]</scope>
    <source>
        <strain evidence="3">Chile6</strain>
        <strain evidence="2">Chile7</strain>
    </source>
</reference>
<proteinExistence type="predicted"/>
<organism evidence="3 4">
    <name type="scientific">Phytophthora kernoviae</name>
    <dbReference type="NCBI Taxonomy" id="325452"/>
    <lineage>
        <taxon>Eukaryota</taxon>
        <taxon>Sar</taxon>
        <taxon>Stramenopiles</taxon>
        <taxon>Oomycota</taxon>
        <taxon>Peronosporomycetes</taxon>
        <taxon>Peronosporales</taxon>
        <taxon>Peronosporaceae</taxon>
        <taxon>Phytophthora</taxon>
    </lineage>
</organism>
<dbReference type="Proteomes" id="UP000277300">
    <property type="component" value="Unassembled WGS sequence"/>
</dbReference>
<accession>A0A3F2RYA4</accession>
<comment type="caution">
    <text evidence="3">The sequence shown here is derived from an EMBL/GenBank/DDBJ whole genome shotgun (WGS) entry which is preliminary data.</text>
</comment>
<dbReference type="SUPFAM" id="SSF48403">
    <property type="entry name" value="Ankyrin repeat"/>
    <property type="match status" value="1"/>
</dbReference>
<dbReference type="AlphaFoldDB" id="A0A3F2RYA4"/>
<dbReference type="InterPro" id="IPR002110">
    <property type="entry name" value="Ankyrin_rpt"/>
</dbReference>
<keyword evidence="1" id="KW-0040">ANK repeat</keyword>
<protein>
    <submittedName>
        <fullName evidence="3">Uncharacterized protein</fullName>
    </submittedName>
</protein>